<dbReference type="AlphaFoldDB" id="A0A2P6VIU6"/>
<protein>
    <submittedName>
        <fullName evidence="1">Glucose oxidase</fullName>
    </submittedName>
</protein>
<name>A0A2P6VIU6_9CHLO</name>
<comment type="caution">
    <text evidence="1">The sequence shown here is derived from an EMBL/GenBank/DDBJ whole genome shotgun (WGS) entry which is preliminary data.</text>
</comment>
<sequence length="378" mass="39540">MAALACASPALSKASGSRAIKESPKQAACLPAHHVPRIAYSASTRSSRTSAAAATYEATLERQLQQVAAYAQGCLSPTALEQAFRIEHPGLLEALTGADVRPASAARLLGFLEAELPPALTDVAPGGDCVLVALAPGLLPLLGHPADCCEASLAAGDLQQCVATGKALLSLLARLRFGGRASAAGYAAVATRCKQALKGAYDLGALVRQEDVVELETACSRSSPWLWLTPYFGHRYACIVDGFISAGWRSGELAVQFTEAYCSLVGRGRYTQVPSKFVRLVHAALSHPLSASQLRRLVAAAHRLPVEMSIELSLHARTEPADSWYGELLARLVEVQSCPPAPVHVAPRLPAASARNCAVPVGAGSARRLARGQCPAAA</sequence>
<keyword evidence="2" id="KW-1185">Reference proteome</keyword>
<evidence type="ECO:0000313" key="2">
    <source>
        <dbReference type="Proteomes" id="UP000239649"/>
    </source>
</evidence>
<dbReference type="EMBL" id="LHPF02000005">
    <property type="protein sequence ID" value="PSC74009.1"/>
    <property type="molecule type" value="Genomic_DNA"/>
</dbReference>
<evidence type="ECO:0000313" key="1">
    <source>
        <dbReference type="EMBL" id="PSC74009.1"/>
    </source>
</evidence>
<gene>
    <name evidence="1" type="ORF">C2E20_2827</name>
</gene>
<organism evidence="1 2">
    <name type="scientific">Micractinium conductrix</name>
    <dbReference type="NCBI Taxonomy" id="554055"/>
    <lineage>
        <taxon>Eukaryota</taxon>
        <taxon>Viridiplantae</taxon>
        <taxon>Chlorophyta</taxon>
        <taxon>core chlorophytes</taxon>
        <taxon>Trebouxiophyceae</taxon>
        <taxon>Chlorellales</taxon>
        <taxon>Chlorellaceae</taxon>
        <taxon>Chlorella clade</taxon>
        <taxon>Micractinium</taxon>
    </lineage>
</organism>
<dbReference type="OrthoDB" id="10480914at2759"/>
<dbReference type="STRING" id="554055.A0A2P6VIU6"/>
<accession>A0A2P6VIU6</accession>
<dbReference type="Proteomes" id="UP000239649">
    <property type="component" value="Unassembled WGS sequence"/>
</dbReference>
<proteinExistence type="predicted"/>
<reference evidence="1 2" key="1">
    <citation type="journal article" date="2018" name="Plant J.">
        <title>Genome sequences of Chlorella sorokiniana UTEX 1602 and Micractinium conductrix SAG 241.80: implications to maltose excretion by a green alga.</title>
        <authorList>
            <person name="Arriola M.B."/>
            <person name="Velmurugan N."/>
            <person name="Zhang Y."/>
            <person name="Plunkett M.H."/>
            <person name="Hondzo H."/>
            <person name="Barney B.M."/>
        </authorList>
    </citation>
    <scope>NUCLEOTIDE SEQUENCE [LARGE SCALE GENOMIC DNA]</scope>
    <source>
        <strain evidence="1 2">SAG 241.80</strain>
    </source>
</reference>